<dbReference type="AlphaFoldDB" id="A0A2D3UU33"/>
<keyword evidence="5 7" id="KW-0804">Transcription</keyword>
<evidence type="ECO:0000256" key="6">
    <source>
        <dbReference type="ARBA" id="ARBA00023242"/>
    </source>
</evidence>
<evidence type="ECO:0000256" key="3">
    <source>
        <dbReference type="ARBA" id="ARBA00023015"/>
    </source>
</evidence>
<dbReference type="GO" id="GO:0003712">
    <property type="term" value="F:transcription coregulator activity"/>
    <property type="evidence" value="ECO:0007669"/>
    <property type="project" value="InterPro"/>
</dbReference>
<feature type="region of interest" description="Disordered" evidence="9">
    <location>
        <begin position="49"/>
        <end position="75"/>
    </location>
</feature>
<evidence type="ECO:0000256" key="8">
    <source>
        <dbReference type="SAM" id="Coils"/>
    </source>
</evidence>
<dbReference type="Pfam" id="PF07544">
    <property type="entry name" value="Med9"/>
    <property type="match status" value="1"/>
</dbReference>
<evidence type="ECO:0000256" key="2">
    <source>
        <dbReference type="ARBA" id="ARBA00008089"/>
    </source>
</evidence>
<comment type="subcellular location">
    <subcellularLocation>
        <location evidence="1 7">Nucleus</location>
    </subcellularLocation>
</comment>
<evidence type="ECO:0000313" key="11">
    <source>
        <dbReference type="Proteomes" id="UP000225277"/>
    </source>
</evidence>
<keyword evidence="3 7" id="KW-0805">Transcription regulation</keyword>
<reference evidence="10 11" key="1">
    <citation type="submission" date="2016-03" db="EMBL/GenBank/DDBJ databases">
        <authorList>
            <person name="Ploux O."/>
        </authorList>
    </citation>
    <scope>NUCLEOTIDE SEQUENCE [LARGE SCALE GENOMIC DNA]</scope>
    <source>
        <strain evidence="10 11">URUG2</strain>
    </source>
</reference>
<gene>
    <name evidence="7" type="primary">MED9</name>
    <name evidence="10" type="ORF">RCC_04452</name>
</gene>
<evidence type="ECO:0000256" key="7">
    <source>
        <dbReference type="RuleBase" id="RU364145"/>
    </source>
</evidence>
<dbReference type="GO" id="GO:0016592">
    <property type="term" value="C:mediator complex"/>
    <property type="evidence" value="ECO:0007669"/>
    <property type="project" value="InterPro"/>
</dbReference>
<name>A0A2D3UU33_9PEZI</name>
<evidence type="ECO:0000256" key="1">
    <source>
        <dbReference type="ARBA" id="ARBA00004123"/>
    </source>
</evidence>
<sequence>MANKHPIKTTTNTNNTSNLPSMPPAHTFDILPALHELLARVEQGPAATDLFPTLDDSTSESDIGSHYPPDTLVPLAPKDLPEEVLKSIKPRIRAAVRAVEALPDVDRTIEEQEEEIRMLEEKVRKQRGMLRDLGQLAEGMQGKVTS</sequence>
<dbReference type="EMBL" id="FJUY01000006">
    <property type="protein sequence ID" value="CZT18608.1"/>
    <property type="molecule type" value="Genomic_DNA"/>
</dbReference>
<protein>
    <recommendedName>
        <fullName evidence="7">Mediator of RNA polymerase II transcription subunit 9</fullName>
    </recommendedName>
    <alternativeName>
        <fullName evidence="7">Mediator complex subunit 9</fullName>
    </alternativeName>
</protein>
<dbReference type="GO" id="GO:0006357">
    <property type="term" value="P:regulation of transcription by RNA polymerase II"/>
    <property type="evidence" value="ECO:0007669"/>
    <property type="project" value="InterPro"/>
</dbReference>
<keyword evidence="8" id="KW-0175">Coiled coil</keyword>
<keyword evidence="6 7" id="KW-0539">Nucleus</keyword>
<dbReference type="InterPro" id="IPR011425">
    <property type="entry name" value="Med9"/>
</dbReference>
<dbReference type="STRING" id="112498.A0A2D3UU33"/>
<evidence type="ECO:0000256" key="9">
    <source>
        <dbReference type="SAM" id="MobiDB-lite"/>
    </source>
</evidence>
<keyword evidence="4 7" id="KW-0010">Activator</keyword>
<dbReference type="OrthoDB" id="5414694at2759"/>
<comment type="function">
    <text evidence="7">Component of the Mediator complex, a coactivator involved in the regulated transcription of nearly all RNA polymerase II-dependent genes. Mediator functions as a bridge to convey information from gene-specific regulatory proteins to the basal RNA polymerase II transcription machinery. Mediator is recruited to promoters by direct interactions with regulatory proteins and serves as a scaffold for the assembly of a functional preinitiation complex with RNA polymerase II and the general transcription factors.</text>
</comment>
<organism evidence="10 11">
    <name type="scientific">Ramularia collo-cygni</name>
    <dbReference type="NCBI Taxonomy" id="112498"/>
    <lineage>
        <taxon>Eukaryota</taxon>
        <taxon>Fungi</taxon>
        <taxon>Dikarya</taxon>
        <taxon>Ascomycota</taxon>
        <taxon>Pezizomycotina</taxon>
        <taxon>Dothideomycetes</taxon>
        <taxon>Dothideomycetidae</taxon>
        <taxon>Mycosphaerellales</taxon>
        <taxon>Mycosphaerellaceae</taxon>
        <taxon>Ramularia</taxon>
    </lineage>
</organism>
<comment type="similarity">
    <text evidence="2 7">Belongs to the Mediator complex subunit 9 family.</text>
</comment>
<feature type="region of interest" description="Disordered" evidence="9">
    <location>
        <begin position="1"/>
        <end position="24"/>
    </location>
</feature>
<evidence type="ECO:0000313" key="10">
    <source>
        <dbReference type="EMBL" id="CZT18608.1"/>
    </source>
</evidence>
<proteinExistence type="inferred from homology"/>
<comment type="subunit">
    <text evidence="7">Component of the Mediator complex.</text>
</comment>
<evidence type="ECO:0000256" key="4">
    <source>
        <dbReference type="ARBA" id="ARBA00023159"/>
    </source>
</evidence>
<accession>A0A2D3UU33</accession>
<dbReference type="Proteomes" id="UP000225277">
    <property type="component" value="Unassembled WGS sequence"/>
</dbReference>
<evidence type="ECO:0000256" key="5">
    <source>
        <dbReference type="ARBA" id="ARBA00023163"/>
    </source>
</evidence>
<keyword evidence="11" id="KW-1185">Reference proteome</keyword>
<feature type="coiled-coil region" evidence="8">
    <location>
        <begin position="102"/>
        <end position="129"/>
    </location>
</feature>